<comment type="catalytic activity">
    <reaction evidence="6">
        <text>L-lysyl-[protein] + 3 S-adenosyl-L-methionine = N(6),N(6),N(6)-trimethyl-L-lysyl-[protein] + 3 S-adenosyl-L-homocysteine + 3 H(+)</text>
        <dbReference type="Rhea" id="RHEA:54192"/>
        <dbReference type="Rhea" id="RHEA-COMP:9752"/>
        <dbReference type="Rhea" id="RHEA-COMP:13826"/>
        <dbReference type="ChEBI" id="CHEBI:15378"/>
        <dbReference type="ChEBI" id="CHEBI:29969"/>
        <dbReference type="ChEBI" id="CHEBI:57856"/>
        <dbReference type="ChEBI" id="CHEBI:59789"/>
        <dbReference type="ChEBI" id="CHEBI:61961"/>
    </reaction>
</comment>
<keyword evidence="3 6" id="KW-0489">Methyltransferase</keyword>
<keyword evidence="8" id="KW-1185">Reference proteome</keyword>
<dbReference type="HOGENOM" id="CLU_049382_0_2_0"/>
<dbReference type="eggNOG" id="COG2264">
    <property type="taxonomic scope" value="Bacteria"/>
</dbReference>
<dbReference type="AlphaFoldDB" id="D3SNG3"/>
<evidence type="ECO:0000313" key="8">
    <source>
        <dbReference type="Proteomes" id="UP000002043"/>
    </source>
</evidence>
<feature type="binding site" evidence="6">
    <location>
        <position position="117"/>
    </location>
    <ligand>
        <name>S-adenosyl-L-methionine</name>
        <dbReference type="ChEBI" id="CHEBI:59789"/>
    </ligand>
</feature>
<dbReference type="EMBL" id="CP001931">
    <property type="protein sequence ID" value="ADC88700.1"/>
    <property type="molecule type" value="Genomic_DNA"/>
</dbReference>
<gene>
    <name evidence="6" type="primary">prmA</name>
    <name evidence="7" type="ordered locus">Thal_0062</name>
</gene>
<keyword evidence="4 6" id="KW-0808">Transferase</keyword>
<reference evidence="8" key="1">
    <citation type="journal article" date="2010" name="Stand. Genomic Sci.">
        <title>Complete genome sequence of Thermocrinis albus type strain (HI 11/12T).</title>
        <authorList>
            <person name="Wirth R."/>
            <person name="Sikorski J."/>
            <person name="Brambilla E."/>
            <person name="Misra M."/>
            <person name="Lapidus A."/>
            <person name="Copeland A."/>
            <person name="Nolan M."/>
            <person name="Lucas S."/>
            <person name="Chen F."/>
            <person name="Tice H."/>
            <person name="Cheng J.F."/>
            <person name="Han C."/>
            <person name="Detter J.C."/>
            <person name="Tapia R."/>
            <person name="Bruce D."/>
            <person name="Goodwin L."/>
            <person name="Pitluck S."/>
            <person name="Pati A."/>
            <person name="Anderson I."/>
            <person name="Ivanova N."/>
            <person name="Mavromatis K."/>
            <person name="Mikhailova N."/>
            <person name="Chen A."/>
            <person name="Palaniappan K."/>
            <person name="Bilek Y."/>
            <person name="Hader T."/>
            <person name="Land M."/>
            <person name="Hauser L."/>
            <person name="Chang Y.J."/>
            <person name="Jeffries C.D."/>
            <person name="Tindall B.J."/>
            <person name="Rohde M."/>
            <person name="Goker M."/>
            <person name="Bristow J."/>
            <person name="Eisen J.A."/>
            <person name="Markowitz V."/>
            <person name="Hugenholtz P."/>
            <person name="Kyrpides N.C."/>
            <person name="Klenk H.P."/>
        </authorList>
    </citation>
    <scope>NUCLEOTIDE SEQUENCE [LARGE SCALE GENOMIC DNA]</scope>
    <source>
        <strain evidence="8">DSM 14484 / JCM 11386 / HI 11/12</strain>
    </source>
</reference>
<dbReference type="CDD" id="cd02440">
    <property type="entry name" value="AdoMet_MTases"/>
    <property type="match status" value="1"/>
</dbReference>
<dbReference type="EC" id="2.1.1.-" evidence="6"/>
<evidence type="ECO:0000256" key="2">
    <source>
        <dbReference type="ARBA" id="ARBA00022490"/>
    </source>
</evidence>
<sequence length="239" mass="27056">MKKYIYQLSEEEFYNFLLAYKKGVELISQEENLITFATYEPVEDLTPQAVQEVKIVPQERIFRPFTVGSFLIHRPDLIPISVNPGMAFGTGLHPTTKVCLRLIEKYFLPGWTALDVGCGSGILSIALAKLGAREVLAIDIDERAVEETKENAKRNGVSLQVKQATPADLEESYQFLVANLELPIFEKEATHIKRLFSVRGVFSGLYGGDDLEKFLKLFQDHKVVKIVKMRGWYGVVLEK</sequence>
<evidence type="ECO:0000256" key="1">
    <source>
        <dbReference type="ARBA" id="ARBA00009741"/>
    </source>
</evidence>
<accession>D3SNG3</accession>
<comment type="similarity">
    <text evidence="1 6">Belongs to the methyltransferase superfamily. PrmA family.</text>
</comment>
<dbReference type="InterPro" id="IPR029063">
    <property type="entry name" value="SAM-dependent_MTases_sf"/>
</dbReference>
<dbReference type="PANTHER" id="PTHR43648">
    <property type="entry name" value="ELECTRON TRANSFER FLAVOPROTEIN BETA SUBUNIT LYSINE METHYLTRANSFERASE"/>
    <property type="match status" value="1"/>
</dbReference>
<dbReference type="STRING" id="638303.Thal_0062"/>
<protein>
    <recommendedName>
        <fullName evidence="6">Ribosomal protein L11 methyltransferase</fullName>
        <shortName evidence="6">L11 Mtase</shortName>
        <ecNumber evidence="6">2.1.1.-</ecNumber>
    </recommendedName>
</protein>
<dbReference type="PANTHER" id="PTHR43648:SF1">
    <property type="entry name" value="ELECTRON TRANSFER FLAVOPROTEIN BETA SUBUNIT LYSINE METHYLTRANSFERASE"/>
    <property type="match status" value="1"/>
</dbReference>
<dbReference type="SUPFAM" id="SSF53335">
    <property type="entry name" value="S-adenosyl-L-methionine-dependent methyltransferases"/>
    <property type="match status" value="1"/>
</dbReference>
<feature type="binding site" evidence="6">
    <location>
        <position position="139"/>
    </location>
    <ligand>
        <name>S-adenosyl-L-methionine</name>
        <dbReference type="ChEBI" id="CHEBI:59789"/>
    </ligand>
</feature>
<name>D3SNG3_THEAH</name>
<dbReference type="GO" id="GO:0008276">
    <property type="term" value="F:protein methyltransferase activity"/>
    <property type="evidence" value="ECO:0007669"/>
    <property type="project" value="UniProtKB-UniRule"/>
</dbReference>
<comment type="function">
    <text evidence="6">Methylates ribosomal protein L11.</text>
</comment>
<dbReference type="InterPro" id="IPR004498">
    <property type="entry name" value="Ribosomal_PrmA_MeTrfase"/>
</dbReference>
<comment type="subcellular location">
    <subcellularLocation>
        <location evidence="6">Cytoplasm</location>
    </subcellularLocation>
</comment>
<evidence type="ECO:0000256" key="5">
    <source>
        <dbReference type="ARBA" id="ARBA00022691"/>
    </source>
</evidence>
<dbReference type="Pfam" id="PF06325">
    <property type="entry name" value="PrmA"/>
    <property type="match status" value="1"/>
</dbReference>
<dbReference type="GO" id="GO:0032259">
    <property type="term" value="P:methylation"/>
    <property type="evidence" value="ECO:0007669"/>
    <property type="project" value="UniProtKB-KW"/>
</dbReference>
<dbReference type="GO" id="GO:0005737">
    <property type="term" value="C:cytoplasm"/>
    <property type="evidence" value="ECO:0007669"/>
    <property type="project" value="UniProtKB-SubCell"/>
</dbReference>
<dbReference type="RefSeq" id="WP_012991107.1">
    <property type="nucleotide sequence ID" value="NC_013894.1"/>
</dbReference>
<dbReference type="HAMAP" id="MF_00735">
    <property type="entry name" value="Methyltr_PrmA"/>
    <property type="match status" value="1"/>
</dbReference>
<evidence type="ECO:0000256" key="6">
    <source>
        <dbReference type="HAMAP-Rule" id="MF_00735"/>
    </source>
</evidence>
<proteinExistence type="inferred from homology"/>
<evidence type="ECO:0000256" key="3">
    <source>
        <dbReference type="ARBA" id="ARBA00022603"/>
    </source>
</evidence>
<dbReference type="KEGG" id="tal:Thal_0062"/>
<dbReference type="Proteomes" id="UP000002043">
    <property type="component" value="Chromosome"/>
</dbReference>
<evidence type="ECO:0000256" key="4">
    <source>
        <dbReference type="ARBA" id="ARBA00022679"/>
    </source>
</evidence>
<dbReference type="Gene3D" id="3.40.50.150">
    <property type="entry name" value="Vaccinia Virus protein VP39"/>
    <property type="match status" value="1"/>
</dbReference>
<dbReference type="InterPro" id="IPR050078">
    <property type="entry name" value="Ribosomal_L11_MeTrfase_PrmA"/>
</dbReference>
<feature type="binding site" evidence="6">
    <location>
        <position position="179"/>
    </location>
    <ligand>
        <name>S-adenosyl-L-methionine</name>
        <dbReference type="ChEBI" id="CHEBI:59789"/>
    </ligand>
</feature>
<feature type="binding site" evidence="6">
    <location>
        <position position="96"/>
    </location>
    <ligand>
        <name>S-adenosyl-L-methionine</name>
        <dbReference type="ChEBI" id="CHEBI:59789"/>
    </ligand>
</feature>
<organism evidence="7 8">
    <name type="scientific">Thermocrinis albus (strain DSM 14484 / JCM 11386 / HI 11/12)</name>
    <dbReference type="NCBI Taxonomy" id="638303"/>
    <lineage>
        <taxon>Bacteria</taxon>
        <taxon>Pseudomonadati</taxon>
        <taxon>Aquificota</taxon>
        <taxon>Aquificia</taxon>
        <taxon>Aquificales</taxon>
        <taxon>Aquificaceae</taxon>
        <taxon>Thermocrinis</taxon>
    </lineage>
</organism>
<evidence type="ECO:0000313" key="7">
    <source>
        <dbReference type="EMBL" id="ADC88700.1"/>
    </source>
</evidence>
<keyword evidence="5 6" id="KW-0949">S-adenosyl-L-methionine</keyword>
<keyword evidence="2 6" id="KW-0963">Cytoplasm</keyword>